<accession>A0A975FLG2</accession>
<proteinExistence type="predicted"/>
<gene>
    <name evidence="1" type="ORF">G127AT_12520</name>
</gene>
<sequence length="323" mass="33950">MIIERPLLGRVDIQALEADEWVTYLPNATGVTIRRGGARDGLGVRTDVGLLTFTLRDAQDPLAGGTFVPGQQVRALTGYVPAYDVAHPAGLVYDAGGFDALPEGTVDLDGWTPVAPATIEIYPWGVTSGQKSLTVRGAGGIAHRPLSGLVPGVQYTLAASVINVNEGWTQAMLGVAELANPTVLATVPYEEPAWMAYTFIASAETHTLQLASTGSVWVTWDDVTVTASAWTEHVPEQAELLFTGRIADIGAAYPMDKASGRVHSLATVTAADAVGRHTTTPRSGALVDGGFETFEARIARLAASAQEPVDAPAIGAPREVYAF</sequence>
<dbReference type="Gene3D" id="2.60.120.260">
    <property type="entry name" value="Galactose-binding domain-like"/>
    <property type="match status" value="1"/>
</dbReference>
<protein>
    <submittedName>
        <fullName evidence="1">Uncharacterized protein</fullName>
    </submittedName>
</protein>
<organism evidence="1 2">
    <name type="scientific">Agromyces archimandritae</name>
    <dbReference type="NCBI Taxonomy" id="2781962"/>
    <lineage>
        <taxon>Bacteria</taxon>
        <taxon>Bacillati</taxon>
        <taxon>Actinomycetota</taxon>
        <taxon>Actinomycetes</taxon>
        <taxon>Micrococcales</taxon>
        <taxon>Microbacteriaceae</taxon>
        <taxon>Agromyces</taxon>
    </lineage>
</organism>
<evidence type="ECO:0000313" key="2">
    <source>
        <dbReference type="Proteomes" id="UP000671914"/>
    </source>
</evidence>
<dbReference type="Proteomes" id="UP000671914">
    <property type="component" value="Chromosome"/>
</dbReference>
<dbReference type="EMBL" id="CP071696">
    <property type="protein sequence ID" value="QTX04109.1"/>
    <property type="molecule type" value="Genomic_DNA"/>
</dbReference>
<dbReference type="RefSeq" id="WP_210897377.1">
    <property type="nucleotide sequence ID" value="NZ_CP071696.1"/>
</dbReference>
<keyword evidence="2" id="KW-1185">Reference proteome</keyword>
<evidence type="ECO:0000313" key="1">
    <source>
        <dbReference type="EMBL" id="QTX04109.1"/>
    </source>
</evidence>
<dbReference type="AlphaFoldDB" id="A0A975FLG2"/>
<name>A0A975FLG2_9MICO</name>
<reference evidence="1" key="1">
    <citation type="submission" date="2021-03" db="EMBL/GenBank/DDBJ databases">
        <title>Agromyces archimandritus sp. nov., isolated from the cockroach Archimandrita tessellata.</title>
        <authorList>
            <person name="Guzman J."/>
            <person name="Ortuzar M."/>
            <person name="Poehlein A."/>
            <person name="Daniel R."/>
            <person name="Trujillo M."/>
            <person name="Vilcinskas A."/>
        </authorList>
    </citation>
    <scope>NUCLEOTIDE SEQUENCE</scope>
    <source>
        <strain evidence="1">G127AT</strain>
    </source>
</reference>
<dbReference type="KEGG" id="aarc:G127AT_12520"/>